<organism evidence="3 4">
    <name type="scientific">Clostridium gallinarum</name>
    <dbReference type="NCBI Taxonomy" id="2762246"/>
    <lineage>
        <taxon>Bacteria</taxon>
        <taxon>Bacillati</taxon>
        <taxon>Bacillota</taxon>
        <taxon>Clostridia</taxon>
        <taxon>Eubacteriales</taxon>
        <taxon>Clostridiaceae</taxon>
        <taxon>Clostridium</taxon>
    </lineage>
</organism>
<evidence type="ECO:0000313" key="4">
    <source>
        <dbReference type="Proteomes" id="UP000640335"/>
    </source>
</evidence>
<keyword evidence="3" id="KW-0132">Cell division</keyword>
<feature type="transmembrane region" description="Helical" evidence="2">
    <location>
        <begin position="51"/>
        <end position="71"/>
    </location>
</feature>
<keyword evidence="2" id="KW-0472">Membrane</keyword>
<gene>
    <name evidence="3" type="ORF">H9660_00650</name>
</gene>
<dbReference type="RefSeq" id="WP_191747484.1">
    <property type="nucleotide sequence ID" value="NZ_JACSQZ010000002.1"/>
</dbReference>
<keyword evidence="2" id="KW-0812">Transmembrane</keyword>
<evidence type="ECO:0000256" key="1">
    <source>
        <dbReference type="SAM" id="MobiDB-lite"/>
    </source>
</evidence>
<reference evidence="3 4" key="1">
    <citation type="submission" date="2020-08" db="EMBL/GenBank/DDBJ databases">
        <title>A Genomic Blueprint of the Chicken Gut Microbiome.</title>
        <authorList>
            <person name="Gilroy R."/>
            <person name="Ravi A."/>
            <person name="Getino M."/>
            <person name="Pursley I."/>
            <person name="Horton D.L."/>
            <person name="Alikhan N.-F."/>
            <person name="Baker D."/>
            <person name="Gharbi K."/>
            <person name="Hall N."/>
            <person name="Watson M."/>
            <person name="Adriaenssens E.M."/>
            <person name="Foster-Nyarko E."/>
            <person name="Jarju S."/>
            <person name="Secka A."/>
            <person name="Antonio M."/>
            <person name="Oren A."/>
            <person name="Chaudhuri R."/>
            <person name="La Ragione R.M."/>
            <person name="Hildebrand F."/>
            <person name="Pallen M.J."/>
        </authorList>
    </citation>
    <scope>NUCLEOTIDE SEQUENCE [LARGE SCALE GENOMIC DNA]</scope>
    <source>
        <strain evidence="3 4">Sa3CUN1</strain>
    </source>
</reference>
<name>A0ABR8PZP8_9CLOT</name>
<keyword evidence="2" id="KW-1133">Transmembrane helix</keyword>
<dbReference type="Proteomes" id="UP000640335">
    <property type="component" value="Unassembled WGS sequence"/>
</dbReference>
<feature type="region of interest" description="Disordered" evidence="1">
    <location>
        <begin position="19"/>
        <end position="46"/>
    </location>
</feature>
<comment type="caution">
    <text evidence="3">The sequence shown here is derived from an EMBL/GenBank/DDBJ whole genome shotgun (WGS) entry which is preliminary data.</text>
</comment>
<accession>A0ABR8PZP8</accession>
<evidence type="ECO:0000256" key="2">
    <source>
        <dbReference type="SAM" id="Phobius"/>
    </source>
</evidence>
<evidence type="ECO:0000313" key="3">
    <source>
        <dbReference type="EMBL" id="MBD7913647.1"/>
    </source>
</evidence>
<sequence length="145" mass="16880">MVNKEYDYIRGNTALNPKRKYDEVKRREERENLERKRREQQRRERNAKKAVVKNILQVASIALVLGVLTIGRDGKVYKMQNDLINVKKEIKNVTAEGEALRANLLRYSSLGEIKEIASNNGMIMPKQSDTITVNITKDFFENIRE</sequence>
<dbReference type="GO" id="GO:0051301">
    <property type="term" value="P:cell division"/>
    <property type="evidence" value="ECO:0007669"/>
    <property type="project" value="UniProtKB-KW"/>
</dbReference>
<protein>
    <submittedName>
        <fullName evidence="3">Cell division protein FtsL</fullName>
    </submittedName>
</protein>
<keyword evidence="4" id="KW-1185">Reference proteome</keyword>
<proteinExistence type="predicted"/>
<feature type="compositionally biased region" description="Basic and acidic residues" evidence="1">
    <location>
        <begin position="19"/>
        <end position="44"/>
    </location>
</feature>
<dbReference type="EMBL" id="JACSQZ010000002">
    <property type="protein sequence ID" value="MBD7913647.1"/>
    <property type="molecule type" value="Genomic_DNA"/>
</dbReference>
<keyword evidence="3" id="KW-0131">Cell cycle</keyword>